<feature type="domain" description="Ig-like" evidence="9">
    <location>
        <begin position="31"/>
        <end position="122"/>
    </location>
</feature>
<dbReference type="GO" id="GO:0038023">
    <property type="term" value="F:signaling receptor activity"/>
    <property type="evidence" value="ECO:0007669"/>
    <property type="project" value="InterPro"/>
</dbReference>
<evidence type="ECO:0000256" key="5">
    <source>
        <dbReference type="ARBA" id="ARBA00023136"/>
    </source>
</evidence>
<organism evidence="10 11">
    <name type="scientific">Crocodylus porosus</name>
    <name type="common">Saltwater crocodile</name>
    <name type="synonym">Estuarine crocodile</name>
    <dbReference type="NCBI Taxonomy" id="8502"/>
    <lineage>
        <taxon>Eukaryota</taxon>
        <taxon>Metazoa</taxon>
        <taxon>Chordata</taxon>
        <taxon>Craniata</taxon>
        <taxon>Vertebrata</taxon>
        <taxon>Euteleostomi</taxon>
        <taxon>Archelosauria</taxon>
        <taxon>Archosauria</taxon>
        <taxon>Crocodylia</taxon>
        <taxon>Longirostres</taxon>
        <taxon>Crocodylidae</taxon>
        <taxon>Crocodylus</taxon>
    </lineage>
</organism>
<evidence type="ECO:0000256" key="4">
    <source>
        <dbReference type="ARBA" id="ARBA00022989"/>
    </source>
</evidence>
<dbReference type="Ensembl" id="ENSCPRT00005019442.1">
    <property type="protein sequence ID" value="ENSCPRP00005016590.1"/>
    <property type="gene ID" value="ENSCPRG00005011564.1"/>
</dbReference>
<dbReference type="InterPro" id="IPR013106">
    <property type="entry name" value="Ig_V-set"/>
</dbReference>
<proteinExistence type="inferred from homology"/>
<dbReference type="Pfam" id="PF07686">
    <property type="entry name" value="V-set"/>
    <property type="match status" value="1"/>
</dbReference>
<keyword evidence="4" id="KW-1133">Transmembrane helix</keyword>
<dbReference type="OMA" id="NCKISFV"/>
<comment type="similarity">
    <text evidence="2">Belongs to the CD200R family.</text>
</comment>
<evidence type="ECO:0000256" key="2">
    <source>
        <dbReference type="ARBA" id="ARBA00008215"/>
    </source>
</evidence>
<evidence type="ECO:0000259" key="9">
    <source>
        <dbReference type="PROSITE" id="PS50835"/>
    </source>
</evidence>
<feature type="signal peptide" evidence="8">
    <location>
        <begin position="1"/>
        <end position="19"/>
    </location>
</feature>
<keyword evidence="5" id="KW-0472">Membrane</keyword>
<keyword evidence="7" id="KW-0325">Glycoprotein</keyword>
<evidence type="ECO:0000256" key="6">
    <source>
        <dbReference type="ARBA" id="ARBA00023157"/>
    </source>
</evidence>
<keyword evidence="6" id="KW-1015">Disulfide bond</keyword>
<protein>
    <recommendedName>
        <fullName evidence="9">Ig-like domain-containing protein</fullName>
    </recommendedName>
</protein>
<dbReference type="PANTHER" id="PTHR21462">
    <property type="entry name" value="CELL SURFACE GLYCOPROTEIN OX2 RECEPTOR PRECURSOR"/>
    <property type="match status" value="1"/>
</dbReference>
<name>A0A7M4EZD9_CROPO</name>
<keyword evidence="8" id="KW-0732">Signal</keyword>
<evidence type="ECO:0000256" key="3">
    <source>
        <dbReference type="ARBA" id="ARBA00022692"/>
    </source>
</evidence>
<evidence type="ECO:0000256" key="7">
    <source>
        <dbReference type="ARBA" id="ARBA00023180"/>
    </source>
</evidence>
<dbReference type="GO" id="GO:0009897">
    <property type="term" value="C:external side of plasma membrane"/>
    <property type="evidence" value="ECO:0007669"/>
    <property type="project" value="TreeGrafter"/>
</dbReference>
<sequence length="265" mass="29686">IITFIVLSLLFLLLILTSNEVIYNSSNARTSAVLRCPYISVAPMILTVWNKSTKNGMGCLLAYRADTNETKSVNCSERMTWESRPDYDPSLQIHPVKLADEGTYMCEVVNSDGSFYNTYALTVLVPPEVTLTYGSGGIALCRASAGKPAAHVSWVPQNGHSIENKVHHLNGTVTTVSRMYWINSTAINKRCLITHPTTNRTLSIDLSPSEYQFLNLCIRLVQITLYLSIQMSAKQMIRWYQTTFPCSRKGLWGKALSKELYLNDS</sequence>
<evidence type="ECO:0000256" key="1">
    <source>
        <dbReference type="ARBA" id="ARBA00004167"/>
    </source>
</evidence>
<reference evidence="10" key="1">
    <citation type="submission" date="2025-08" db="UniProtKB">
        <authorList>
            <consortium name="Ensembl"/>
        </authorList>
    </citation>
    <scope>IDENTIFICATION</scope>
</reference>
<feature type="chain" id="PRO_5029545629" description="Ig-like domain-containing protein" evidence="8">
    <location>
        <begin position="20"/>
        <end position="265"/>
    </location>
</feature>
<keyword evidence="11" id="KW-1185">Reference proteome</keyword>
<dbReference type="Proteomes" id="UP000594220">
    <property type="component" value="Unplaced"/>
</dbReference>
<dbReference type="AlphaFoldDB" id="A0A7M4EZD9"/>
<dbReference type="SUPFAM" id="SSF48726">
    <property type="entry name" value="Immunoglobulin"/>
    <property type="match status" value="2"/>
</dbReference>
<accession>A0A7M4EZD9</accession>
<dbReference type="PROSITE" id="PS50835">
    <property type="entry name" value="IG_LIKE"/>
    <property type="match status" value="1"/>
</dbReference>
<dbReference type="InterPro" id="IPR007110">
    <property type="entry name" value="Ig-like_dom"/>
</dbReference>
<evidence type="ECO:0000313" key="10">
    <source>
        <dbReference type="Ensembl" id="ENSCPRP00005016590.1"/>
    </source>
</evidence>
<keyword evidence="3" id="KW-0812">Transmembrane</keyword>
<dbReference type="InterPro" id="IPR013783">
    <property type="entry name" value="Ig-like_fold"/>
</dbReference>
<comment type="subcellular location">
    <subcellularLocation>
        <location evidence="1">Membrane</location>
        <topology evidence="1">Single-pass membrane protein</topology>
    </subcellularLocation>
</comment>
<dbReference type="InterPro" id="IPR036179">
    <property type="entry name" value="Ig-like_dom_sf"/>
</dbReference>
<dbReference type="Gene3D" id="2.60.40.10">
    <property type="entry name" value="Immunoglobulins"/>
    <property type="match status" value="2"/>
</dbReference>
<evidence type="ECO:0000256" key="8">
    <source>
        <dbReference type="SAM" id="SignalP"/>
    </source>
</evidence>
<dbReference type="GO" id="GO:0150077">
    <property type="term" value="P:regulation of neuroinflammatory response"/>
    <property type="evidence" value="ECO:0007669"/>
    <property type="project" value="InterPro"/>
</dbReference>
<dbReference type="PANTHER" id="PTHR21462:SF2">
    <property type="entry name" value="CELL SURFACE GLYCOPROTEIN CD200 RECEPTOR 2"/>
    <property type="match status" value="1"/>
</dbReference>
<dbReference type="InterPro" id="IPR040012">
    <property type="entry name" value="CD200R"/>
</dbReference>
<reference evidence="10" key="2">
    <citation type="submission" date="2025-09" db="UniProtKB">
        <authorList>
            <consortium name="Ensembl"/>
        </authorList>
    </citation>
    <scope>IDENTIFICATION</scope>
</reference>
<evidence type="ECO:0000313" key="11">
    <source>
        <dbReference type="Proteomes" id="UP000594220"/>
    </source>
</evidence>
<dbReference type="GeneTree" id="ENSGT00390000014496"/>